<name>A0ABV4BDG4_9GAMM</name>
<evidence type="ECO:0000313" key="2">
    <source>
        <dbReference type="EMBL" id="MEY6432560.1"/>
    </source>
</evidence>
<protein>
    <submittedName>
        <fullName evidence="2">Tetratricopeptide repeat protein</fullName>
    </submittedName>
</protein>
<sequence>MAAFLVASLIVALPATAADEEAARPSASGPEARAHAYLERQPPDWAAARLAFEEAAEAGSVTAMAYLGWIYEQGHGVPADGRAAADWYARAARGGAHDFAVKLGWMYLGGDGVARDRATAEGWFRRAIEAGHAPARVAWASVLIADAQGGRAPERVFEARELLDQALAEGLAPAAYFIARLYIEGIGGHPVDAERAAHFTRIGADGGHAELQGWMAFMYLTGRGVEPDPVAAAMWANLAAANGDSLGQQLWVALEDELSAGEVGTARRRALDWAVRHQ</sequence>
<dbReference type="SUPFAM" id="SSF81901">
    <property type="entry name" value="HCP-like"/>
    <property type="match status" value="2"/>
</dbReference>
<dbReference type="RefSeq" id="WP_369666944.1">
    <property type="nucleotide sequence ID" value="NZ_JBDKXB010000009.1"/>
</dbReference>
<dbReference type="InterPro" id="IPR011990">
    <property type="entry name" value="TPR-like_helical_dom_sf"/>
</dbReference>
<organism evidence="2 3">
    <name type="scientific">Thioalkalicoccus limnaeus</name>
    <dbReference type="NCBI Taxonomy" id="120681"/>
    <lineage>
        <taxon>Bacteria</taxon>
        <taxon>Pseudomonadati</taxon>
        <taxon>Pseudomonadota</taxon>
        <taxon>Gammaproteobacteria</taxon>
        <taxon>Chromatiales</taxon>
        <taxon>Chromatiaceae</taxon>
        <taxon>Thioalkalicoccus</taxon>
    </lineage>
</organism>
<dbReference type="PANTHER" id="PTHR43628:SF1">
    <property type="entry name" value="CHITIN SYNTHASE REGULATORY FACTOR 2-RELATED"/>
    <property type="match status" value="1"/>
</dbReference>
<evidence type="ECO:0000256" key="1">
    <source>
        <dbReference type="SAM" id="SignalP"/>
    </source>
</evidence>
<proteinExistence type="predicted"/>
<feature type="signal peptide" evidence="1">
    <location>
        <begin position="1"/>
        <end position="17"/>
    </location>
</feature>
<accession>A0ABV4BDG4</accession>
<dbReference type="SMART" id="SM00671">
    <property type="entry name" value="SEL1"/>
    <property type="match status" value="5"/>
</dbReference>
<gene>
    <name evidence="2" type="ORF">ABC977_09105</name>
</gene>
<dbReference type="Proteomes" id="UP001564408">
    <property type="component" value="Unassembled WGS sequence"/>
</dbReference>
<comment type="caution">
    <text evidence="2">The sequence shown here is derived from an EMBL/GenBank/DDBJ whole genome shotgun (WGS) entry which is preliminary data.</text>
</comment>
<dbReference type="PANTHER" id="PTHR43628">
    <property type="entry name" value="ACTIVATOR OF C KINASE PROTEIN 1-RELATED"/>
    <property type="match status" value="1"/>
</dbReference>
<dbReference type="InterPro" id="IPR052945">
    <property type="entry name" value="Mitotic_Regulator"/>
</dbReference>
<dbReference type="Gene3D" id="1.25.40.10">
    <property type="entry name" value="Tetratricopeptide repeat domain"/>
    <property type="match status" value="2"/>
</dbReference>
<reference evidence="2 3" key="1">
    <citation type="submission" date="2024-05" db="EMBL/GenBank/DDBJ databases">
        <title>Genome Sequence and Characterization of the New Strain Purple Sulfur Bacterium of Genus Thioalkalicoccus.</title>
        <authorList>
            <person name="Bryantseva I.A."/>
            <person name="Kyndt J.A."/>
            <person name="Imhoff J.F."/>
        </authorList>
    </citation>
    <scope>NUCLEOTIDE SEQUENCE [LARGE SCALE GENOMIC DNA]</scope>
    <source>
        <strain evidence="2 3">Um2</strain>
    </source>
</reference>
<keyword evidence="3" id="KW-1185">Reference proteome</keyword>
<keyword evidence="1" id="KW-0732">Signal</keyword>
<dbReference type="Pfam" id="PF08238">
    <property type="entry name" value="Sel1"/>
    <property type="match status" value="4"/>
</dbReference>
<dbReference type="InterPro" id="IPR006597">
    <property type="entry name" value="Sel1-like"/>
</dbReference>
<evidence type="ECO:0000313" key="3">
    <source>
        <dbReference type="Proteomes" id="UP001564408"/>
    </source>
</evidence>
<dbReference type="EMBL" id="JBDKXB010000009">
    <property type="protein sequence ID" value="MEY6432560.1"/>
    <property type="molecule type" value="Genomic_DNA"/>
</dbReference>
<feature type="chain" id="PRO_5046711522" evidence="1">
    <location>
        <begin position="18"/>
        <end position="278"/>
    </location>
</feature>